<keyword evidence="1" id="KW-0472">Membrane</keyword>
<keyword evidence="3" id="KW-1185">Reference proteome</keyword>
<feature type="transmembrane region" description="Helical" evidence="1">
    <location>
        <begin position="452"/>
        <end position="474"/>
    </location>
</feature>
<gene>
    <name evidence="2" type="ORF">SAMN05421828_106126</name>
</gene>
<feature type="transmembrane region" description="Helical" evidence="1">
    <location>
        <begin position="246"/>
        <end position="265"/>
    </location>
</feature>
<feature type="transmembrane region" description="Helical" evidence="1">
    <location>
        <begin position="12"/>
        <end position="34"/>
    </location>
</feature>
<dbReference type="Proteomes" id="UP000186308">
    <property type="component" value="Unassembled WGS sequence"/>
</dbReference>
<evidence type="ECO:0000313" key="2">
    <source>
        <dbReference type="EMBL" id="SIQ57622.1"/>
    </source>
</evidence>
<dbReference type="InterPro" id="IPR018580">
    <property type="entry name" value="Uncharacterised_YfhO"/>
</dbReference>
<dbReference type="EMBL" id="FTNE01000006">
    <property type="protein sequence ID" value="SIQ57622.1"/>
    <property type="molecule type" value="Genomic_DNA"/>
</dbReference>
<feature type="transmembrane region" description="Helical" evidence="1">
    <location>
        <begin position="122"/>
        <end position="143"/>
    </location>
</feature>
<accession>A0A8G2CJR8</accession>
<feature type="transmembrane region" description="Helical" evidence="1">
    <location>
        <begin position="349"/>
        <end position="366"/>
    </location>
</feature>
<feature type="transmembrane region" description="Helical" evidence="1">
    <location>
        <begin position="216"/>
        <end position="234"/>
    </location>
</feature>
<sequence length="917" mass="99020">MLPQRALKNRHSLPILALIALPFAAHALMLLGIAHGNPALFVEFLTHGLIGGWLPGAPGWRDPTIGLITQPLGFLSARDWLHGIVPWWNPYSGVGMPLAAEMQTMSFFLPFVLLLKFWHGWLALLILLQILCGLFTYALLIELRLSRLAAFLGSLFYALSATFFLVPHVMGPLPFAPLLLLGIERAQRAARDGHALGWGLIPLALAYSIYGGYPEVAYADGTLAAVWTIWRFATLGAARARFAGKVALGGGIGLALTLPLVVPFFQYVRLSYLGQHADLYSWLWLLPPGAPLQLFPFIYGPVGALTPPGVSPVLSNLITSCWNQLGGWFGPLASCMALAAIVRPGPRRGLVRLLAGYILIWQLRIWGFPPAVWLIDQIPLMGQTNAVRFCGPAMELACFTLLAITVDTWQTSGAMDRRAIRRLIALSLAIVLIAVVPALRSLYAWFAPGTAMPGFAIGATGAELILAMGAGFMLTRRPSRVAALMLALIIGTDGFATAGLSQFAAPVHGTIDLTGVAYLQRHLGLARLYSLQPFGPNYPAAYGLAAIDENELPVPAAWNDYIHRHLDPYADVVMFTGSQARRIGCVLLPRAAAALRNGVFIRPQRSVIPPDQSAELRRHLAAYQAIGVKYVLTPPGQDPFIEQAHLPVTTVGQVPFQLAAGGVLDGVIPAGTVAVRRIDRVDALIGTYQGAARGVLRLKLCAGTVCATGHADLATARDNHDLPIPLDRPLAVPGDTPLTYHFTHASGSAVALWLGSFRIDAPRALAVGGITPPHAPLLRLVTEPPDRPPLVFHNRVMRIYRLADPHPLFTAGPACHLTPLGIDAVDADCTKPSQLLRLEAFFPGWHASIAGHAVAITPAQTMFQSIPLPEGSSRVRFFYRPPFIRMSCAAALVALLVWLALLAAPSIRSRRIQRPDR</sequence>
<evidence type="ECO:0008006" key="4">
    <source>
        <dbReference type="Google" id="ProtNLM"/>
    </source>
</evidence>
<evidence type="ECO:0000313" key="3">
    <source>
        <dbReference type="Proteomes" id="UP000186308"/>
    </source>
</evidence>
<evidence type="ECO:0000256" key="1">
    <source>
        <dbReference type="SAM" id="Phobius"/>
    </source>
</evidence>
<name>A0A8G2CJR8_ACIRU</name>
<dbReference type="PANTHER" id="PTHR38454:SF1">
    <property type="entry name" value="INTEGRAL MEMBRANE PROTEIN"/>
    <property type="match status" value="1"/>
</dbReference>
<dbReference type="PANTHER" id="PTHR38454">
    <property type="entry name" value="INTEGRAL MEMBRANE PROTEIN-RELATED"/>
    <property type="match status" value="1"/>
</dbReference>
<feature type="transmembrane region" description="Helical" evidence="1">
    <location>
        <begin position="325"/>
        <end position="342"/>
    </location>
</feature>
<comment type="caution">
    <text evidence="2">The sequence shown here is derived from an EMBL/GenBank/DDBJ whole genome shotgun (WGS) entry which is preliminary data.</text>
</comment>
<feature type="transmembrane region" description="Helical" evidence="1">
    <location>
        <begin position="481"/>
        <end position="500"/>
    </location>
</feature>
<keyword evidence="1" id="KW-0812">Transmembrane</keyword>
<feature type="transmembrane region" description="Helical" evidence="1">
    <location>
        <begin position="424"/>
        <end position="446"/>
    </location>
</feature>
<dbReference type="AlphaFoldDB" id="A0A8G2CJR8"/>
<feature type="transmembrane region" description="Helical" evidence="1">
    <location>
        <begin position="155"/>
        <end position="181"/>
    </location>
</feature>
<protein>
    <recommendedName>
        <fullName evidence="4">Membrane protein YfhO</fullName>
    </recommendedName>
</protein>
<reference evidence="2 3" key="1">
    <citation type="submission" date="2017-01" db="EMBL/GenBank/DDBJ databases">
        <authorList>
            <person name="Varghese N."/>
            <person name="Submissions S."/>
        </authorList>
    </citation>
    <scope>NUCLEOTIDE SEQUENCE [LARGE SCALE GENOMIC DNA]</scope>
    <source>
        <strain evidence="2 3">ATCC 35905</strain>
    </source>
</reference>
<keyword evidence="1" id="KW-1133">Transmembrane helix</keyword>
<organism evidence="2 3">
    <name type="scientific">Acidiphilium rubrum</name>
    <dbReference type="NCBI Taxonomy" id="526"/>
    <lineage>
        <taxon>Bacteria</taxon>
        <taxon>Pseudomonadati</taxon>
        <taxon>Pseudomonadota</taxon>
        <taxon>Alphaproteobacteria</taxon>
        <taxon>Acetobacterales</taxon>
        <taxon>Acidocellaceae</taxon>
        <taxon>Acidiphilium</taxon>
    </lineage>
</organism>
<feature type="transmembrane region" description="Helical" evidence="1">
    <location>
        <begin position="883"/>
        <end position="904"/>
    </location>
</feature>
<proteinExistence type="predicted"/>